<dbReference type="OrthoDB" id="9775794at2"/>
<dbReference type="PANTHER" id="PTHR11941">
    <property type="entry name" value="ENOYL-COA HYDRATASE-RELATED"/>
    <property type="match status" value="1"/>
</dbReference>
<reference evidence="1 2" key="1">
    <citation type="submission" date="2015-05" db="EMBL/GenBank/DDBJ databases">
        <authorList>
            <person name="Tang B."/>
            <person name="Yu Y."/>
        </authorList>
    </citation>
    <scope>NUCLEOTIDE SEQUENCE [LARGE SCALE GENOMIC DNA]</scope>
    <source>
        <strain evidence="1 2">DSM 7029</strain>
    </source>
</reference>
<dbReference type="InterPro" id="IPR001753">
    <property type="entry name" value="Enoyl-CoA_hydra/iso"/>
</dbReference>
<dbReference type="SUPFAM" id="SSF52096">
    <property type="entry name" value="ClpP/crotonase"/>
    <property type="match status" value="1"/>
</dbReference>
<dbReference type="AlphaFoldDB" id="A0A0G3BN62"/>
<dbReference type="Pfam" id="PF00378">
    <property type="entry name" value="ECH_1"/>
    <property type="match status" value="1"/>
</dbReference>
<dbReference type="GO" id="GO:0003824">
    <property type="term" value="F:catalytic activity"/>
    <property type="evidence" value="ECO:0007669"/>
    <property type="project" value="UniProtKB-ARBA"/>
</dbReference>
<name>A0A0G3BN62_9BURK</name>
<dbReference type="PANTHER" id="PTHR11941:SF54">
    <property type="entry name" value="ENOYL-COA HYDRATASE, MITOCHONDRIAL"/>
    <property type="match status" value="1"/>
</dbReference>
<accession>A0A0G3BN62</accession>
<dbReference type="CDD" id="cd06558">
    <property type="entry name" value="crotonase-like"/>
    <property type="match status" value="1"/>
</dbReference>
<keyword evidence="2" id="KW-1185">Reference proteome</keyword>
<sequence length="276" mass="30251">MSTYRTLRREDSHGVAVIHFNNPPINLVDRALLVDLIALTKALEADQDIRVVIFRSDHPDFFLAHYDLAGEVGGKPRPLPEGMASPLSTLLTRISRLPQVTIGELQGRARGAGSEFLLALDMRFASRERGLLGQPEAAVGLLPGAGGTVRLAQLLGRARALEVCLGCHDFDAELAERYGWINRALPDAELPAFVDALARRIAGFPASSITHVKAVVNKVTEPDPQALIEESQRFVGNMYSDETLKRVAWMVEQTNKSGSTMEMNMGPLLDRYPAEI</sequence>
<dbReference type="EMBL" id="CP011371">
    <property type="protein sequence ID" value="AKJ30837.1"/>
    <property type="molecule type" value="Genomic_DNA"/>
</dbReference>
<evidence type="ECO:0000313" key="1">
    <source>
        <dbReference type="EMBL" id="AKJ30837.1"/>
    </source>
</evidence>
<organism evidence="1 2">
    <name type="scientific">Caldimonas brevitalea</name>
    <dbReference type="NCBI Taxonomy" id="413882"/>
    <lineage>
        <taxon>Bacteria</taxon>
        <taxon>Pseudomonadati</taxon>
        <taxon>Pseudomonadota</taxon>
        <taxon>Betaproteobacteria</taxon>
        <taxon>Burkholderiales</taxon>
        <taxon>Sphaerotilaceae</taxon>
        <taxon>Caldimonas</taxon>
    </lineage>
</organism>
<dbReference type="STRING" id="413882.AAW51_4146"/>
<protein>
    <submittedName>
        <fullName evidence="1">Enoyl-CoA hydratase</fullName>
    </submittedName>
</protein>
<dbReference type="RefSeq" id="WP_047196112.1">
    <property type="nucleotide sequence ID" value="NZ_CP011371.1"/>
</dbReference>
<gene>
    <name evidence="1" type="ORF">AAW51_4146</name>
</gene>
<dbReference type="Proteomes" id="UP000035352">
    <property type="component" value="Chromosome"/>
</dbReference>
<dbReference type="KEGG" id="pbh:AAW51_4146"/>
<dbReference type="GO" id="GO:0006635">
    <property type="term" value="P:fatty acid beta-oxidation"/>
    <property type="evidence" value="ECO:0007669"/>
    <property type="project" value="TreeGrafter"/>
</dbReference>
<proteinExistence type="predicted"/>
<evidence type="ECO:0000313" key="2">
    <source>
        <dbReference type="Proteomes" id="UP000035352"/>
    </source>
</evidence>
<dbReference type="Gene3D" id="3.90.226.10">
    <property type="entry name" value="2-enoyl-CoA Hydratase, Chain A, domain 1"/>
    <property type="match status" value="1"/>
</dbReference>
<dbReference type="InterPro" id="IPR029045">
    <property type="entry name" value="ClpP/crotonase-like_dom_sf"/>
</dbReference>